<dbReference type="RefSeq" id="WP_154471963.1">
    <property type="nucleotide sequence ID" value="NZ_VUMD01000006.1"/>
</dbReference>
<dbReference type="EMBL" id="VUMD01000006">
    <property type="protein sequence ID" value="MSS36519.1"/>
    <property type="molecule type" value="Genomic_DNA"/>
</dbReference>
<dbReference type="Proteomes" id="UP000429958">
    <property type="component" value="Unassembled WGS sequence"/>
</dbReference>
<name>A0A7X2TC25_9CLOT</name>
<proteinExistence type="predicted"/>
<gene>
    <name evidence="1" type="ORF">FYJ39_08035</name>
</gene>
<comment type="caution">
    <text evidence="1">The sequence shown here is derived from an EMBL/GenBank/DDBJ whole genome shotgun (WGS) entry which is preliminary data.</text>
</comment>
<sequence>MSKTRKSETMRVFPETFKQLVFDTVMEASDQMSEDCRHALLDIVTRYDIGPRWIPMKDGKPCTGDQFYWILTEQLSEPIVAKRVKGGFAYGGLFFKDQVVQKYAPVKAPKEE</sequence>
<dbReference type="AlphaFoldDB" id="A0A7X2TC25"/>
<keyword evidence="2" id="KW-1185">Reference proteome</keyword>
<organism evidence="1 2">
    <name type="scientific">Clostridium porci</name>
    <dbReference type="NCBI Taxonomy" id="2605778"/>
    <lineage>
        <taxon>Bacteria</taxon>
        <taxon>Bacillati</taxon>
        <taxon>Bacillota</taxon>
        <taxon>Clostridia</taxon>
        <taxon>Eubacteriales</taxon>
        <taxon>Clostridiaceae</taxon>
        <taxon>Clostridium</taxon>
    </lineage>
</organism>
<accession>A0A7X2TC25</accession>
<evidence type="ECO:0000313" key="2">
    <source>
        <dbReference type="Proteomes" id="UP000429958"/>
    </source>
</evidence>
<protein>
    <submittedName>
        <fullName evidence="1">Uncharacterized protein</fullName>
    </submittedName>
</protein>
<evidence type="ECO:0000313" key="1">
    <source>
        <dbReference type="EMBL" id="MSS36519.1"/>
    </source>
</evidence>
<reference evidence="1 2" key="1">
    <citation type="submission" date="2019-08" db="EMBL/GenBank/DDBJ databases">
        <title>In-depth cultivation of the pig gut microbiome towards novel bacterial diversity and tailored functional studies.</title>
        <authorList>
            <person name="Wylensek D."/>
            <person name="Hitch T.C.A."/>
            <person name="Clavel T."/>
        </authorList>
    </citation>
    <scope>NUCLEOTIDE SEQUENCE [LARGE SCALE GENOMIC DNA]</scope>
    <source>
        <strain evidence="1 2">WCA-389-WT-23D1</strain>
    </source>
</reference>